<evidence type="ECO:0000313" key="7">
    <source>
        <dbReference type="EMBL" id="KAJ8547124.1"/>
    </source>
</evidence>
<feature type="domain" description="RING-type" evidence="6">
    <location>
        <begin position="827"/>
        <end position="868"/>
    </location>
</feature>
<dbReference type="FunFam" id="3.30.40.10:FF:000594">
    <property type="entry name" value="RING/U-box superfamily protein"/>
    <property type="match status" value="1"/>
</dbReference>
<feature type="region of interest" description="Disordered" evidence="5">
    <location>
        <begin position="239"/>
        <end position="266"/>
    </location>
</feature>
<evidence type="ECO:0000256" key="4">
    <source>
        <dbReference type="PROSITE-ProRule" id="PRU00175"/>
    </source>
</evidence>
<keyword evidence="8" id="KW-1185">Reference proteome</keyword>
<dbReference type="GO" id="GO:0008270">
    <property type="term" value="F:zinc ion binding"/>
    <property type="evidence" value="ECO:0007669"/>
    <property type="project" value="UniProtKB-KW"/>
</dbReference>
<dbReference type="Pfam" id="PF13639">
    <property type="entry name" value="zf-RING_2"/>
    <property type="match status" value="1"/>
</dbReference>
<feature type="compositionally biased region" description="Basic and acidic residues" evidence="5">
    <location>
        <begin position="243"/>
        <end position="266"/>
    </location>
</feature>
<dbReference type="GO" id="GO:0006511">
    <property type="term" value="P:ubiquitin-dependent protein catabolic process"/>
    <property type="evidence" value="ECO:0007669"/>
    <property type="project" value="TreeGrafter"/>
</dbReference>
<feature type="compositionally biased region" description="Low complexity" evidence="5">
    <location>
        <begin position="705"/>
        <end position="724"/>
    </location>
</feature>
<evidence type="ECO:0000259" key="6">
    <source>
        <dbReference type="PROSITE" id="PS50089"/>
    </source>
</evidence>
<evidence type="ECO:0000256" key="5">
    <source>
        <dbReference type="SAM" id="MobiDB-lite"/>
    </source>
</evidence>
<feature type="region of interest" description="Disordered" evidence="5">
    <location>
        <begin position="591"/>
        <end position="634"/>
    </location>
</feature>
<name>A0A9Q1M1E0_9SOLA</name>
<dbReference type="PANTHER" id="PTHR45931:SF25">
    <property type="entry name" value="E3 UBIQUITIN-PROTEIN LIGASE RLIM-LIKE ISOFORM X1"/>
    <property type="match status" value="1"/>
</dbReference>
<dbReference type="AlphaFoldDB" id="A0A9Q1M1E0"/>
<feature type="compositionally biased region" description="Low complexity" evidence="5">
    <location>
        <begin position="471"/>
        <end position="488"/>
    </location>
</feature>
<dbReference type="SUPFAM" id="SSF57850">
    <property type="entry name" value="RING/U-box"/>
    <property type="match status" value="1"/>
</dbReference>
<dbReference type="EMBL" id="JAJAGQ010000012">
    <property type="protein sequence ID" value="KAJ8547124.1"/>
    <property type="molecule type" value="Genomic_DNA"/>
</dbReference>
<dbReference type="PROSITE" id="PS50089">
    <property type="entry name" value="ZF_RING_2"/>
    <property type="match status" value="1"/>
</dbReference>
<keyword evidence="3" id="KW-0862">Zinc</keyword>
<comment type="caution">
    <text evidence="7">The sequence shown here is derived from an EMBL/GenBank/DDBJ whole genome shotgun (WGS) entry which is preliminary data.</text>
</comment>
<dbReference type="InterPro" id="IPR051834">
    <property type="entry name" value="RING_finger_E3_ligase"/>
</dbReference>
<evidence type="ECO:0000256" key="2">
    <source>
        <dbReference type="ARBA" id="ARBA00022771"/>
    </source>
</evidence>
<organism evidence="7 8">
    <name type="scientific">Anisodus acutangulus</name>
    <dbReference type="NCBI Taxonomy" id="402998"/>
    <lineage>
        <taxon>Eukaryota</taxon>
        <taxon>Viridiplantae</taxon>
        <taxon>Streptophyta</taxon>
        <taxon>Embryophyta</taxon>
        <taxon>Tracheophyta</taxon>
        <taxon>Spermatophyta</taxon>
        <taxon>Magnoliopsida</taxon>
        <taxon>eudicotyledons</taxon>
        <taxon>Gunneridae</taxon>
        <taxon>Pentapetalae</taxon>
        <taxon>asterids</taxon>
        <taxon>lamiids</taxon>
        <taxon>Solanales</taxon>
        <taxon>Solanaceae</taxon>
        <taxon>Solanoideae</taxon>
        <taxon>Hyoscyameae</taxon>
        <taxon>Anisodus</taxon>
    </lineage>
</organism>
<proteinExistence type="predicted"/>
<evidence type="ECO:0000256" key="1">
    <source>
        <dbReference type="ARBA" id="ARBA00022723"/>
    </source>
</evidence>
<dbReference type="Gene3D" id="3.30.40.10">
    <property type="entry name" value="Zinc/RING finger domain, C3HC4 (zinc finger)"/>
    <property type="match status" value="1"/>
</dbReference>
<dbReference type="Proteomes" id="UP001152561">
    <property type="component" value="Unassembled WGS sequence"/>
</dbReference>
<dbReference type="CDD" id="cd16454">
    <property type="entry name" value="RING-H2_PA-TM-RING"/>
    <property type="match status" value="1"/>
</dbReference>
<sequence length="872" mass="95503">MSIVVLIPRRGREWGSLELTKLQVEKTAGVGSPKCGVINVVTKTKWCVVPNVKLKDIALLASLDVRLCGYDQTNWEMKIGNTTRTHLMNVEVKFSDEEKLEYSKHIVRALLPALEQFNTEQMIEKQIIRFKIMDHVNSDNRLDVPDTPNRLVAKDLNVRRYVNVESDLSASGNSGYGNVAAEQNGNQLNVNGVGRRRLFMRPPRSIPSFMKSECHANSSAFGMGDSLPSRNGVPFKVSSIPNSKEKHNLHLAKSENTESKSQQDRSVIDLTKQNGSTRVFVKAPTVGVQDIGQDEKCISQSAVMNEHSHLHMRTSTPSSNARKGKETADLVKLGLNKSHGEKDSAIDAQLGARKDGSASLVNSPRVIGQKRLVRNGCISPHNIAKAKKPAGIEDQSVLIHGLTDASLTASSAGTSSDTAKEMISRDGISAAKGKGVVIHSSPSKEHDATHTFSSDSSKDVFRSFDESGGWRSTRNRSSNMNLSLSNVRRTSERGSAHFVSHPSGSRVMRRDDASSCQDSASIRHVSGVSAGPKGSPPGPQCRQISGHHTAPNTVKKRLKQGPASSSHGECSTSVSDDADIILLTSPESRVYTRSAKNPSRVSSGGEPVIDLDSPSSTTRREGSRVVCSSSRDEDARAQLEADERLARELQEQLYNEVPSFGVDEIDDVAMALVQENFLRASSGSENQLSGLNGSSVTNLRRRQSRNASNISRRASQARASTSNRVARLRSSFPGQPRTILSPRGRNSLFPPNMDVDMRMHILETLEAFSNMDVDRNLLQTQRDFNENDYEMLLALDENNHQHGGSSARQINNLPQSTVQNESLQEPCAVCLETPTTGDVIRHLPCLHKFHKDCIDPWLSRKTSCPVCKCSIT</sequence>
<reference evidence="8" key="1">
    <citation type="journal article" date="2023" name="Proc. Natl. Acad. Sci. U.S.A.">
        <title>Genomic and structural basis for evolution of tropane alkaloid biosynthesis.</title>
        <authorList>
            <person name="Wanga Y.-J."/>
            <person name="Taina T."/>
            <person name="Yua J.-Y."/>
            <person name="Lia J."/>
            <person name="Xua B."/>
            <person name="Chenc J."/>
            <person name="D'Auriad J.C."/>
            <person name="Huanga J.-P."/>
            <person name="Huanga S.-X."/>
        </authorList>
    </citation>
    <scope>NUCLEOTIDE SEQUENCE [LARGE SCALE GENOMIC DNA]</scope>
    <source>
        <strain evidence="8">cv. KIB-2019</strain>
    </source>
</reference>
<protein>
    <recommendedName>
        <fullName evidence="6">RING-type domain-containing protein</fullName>
    </recommendedName>
</protein>
<dbReference type="PANTHER" id="PTHR45931">
    <property type="entry name" value="SI:CH211-59O9.10"/>
    <property type="match status" value="1"/>
</dbReference>
<dbReference type="InterPro" id="IPR013083">
    <property type="entry name" value="Znf_RING/FYVE/PHD"/>
</dbReference>
<dbReference type="GO" id="GO:0005634">
    <property type="term" value="C:nucleus"/>
    <property type="evidence" value="ECO:0007669"/>
    <property type="project" value="TreeGrafter"/>
</dbReference>
<dbReference type="SMART" id="SM00184">
    <property type="entry name" value="RING"/>
    <property type="match status" value="1"/>
</dbReference>
<evidence type="ECO:0000313" key="8">
    <source>
        <dbReference type="Proteomes" id="UP001152561"/>
    </source>
</evidence>
<feature type="region of interest" description="Disordered" evidence="5">
    <location>
        <begin position="682"/>
        <end position="727"/>
    </location>
</feature>
<feature type="compositionally biased region" description="Polar residues" evidence="5">
    <location>
        <begin position="682"/>
        <end position="698"/>
    </location>
</feature>
<dbReference type="GO" id="GO:0061630">
    <property type="term" value="F:ubiquitin protein ligase activity"/>
    <property type="evidence" value="ECO:0007669"/>
    <property type="project" value="TreeGrafter"/>
</dbReference>
<keyword evidence="2 4" id="KW-0863">Zinc-finger</keyword>
<dbReference type="OrthoDB" id="8062037at2759"/>
<feature type="region of interest" description="Disordered" evidence="5">
    <location>
        <begin position="463"/>
        <end position="550"/>
    </location>
</feature>
<gene>
    <name evidence="7" type="ORF">K7X08_010710</name>
</gene>
<accession>A0A9Q1M1E0</accession>
<dbReference type="InterPro" id="IPR001841">
    <property type="entry name" value="Znf_RING"/>
</dbReference>
<keyword evidence="1" id="KW-0479">Metal-binding</keyword>
<evidence type="ECO:0000256" key="3">
    <source>
        <dbReference type="ARBA" id="ARBA00022833"/>
    </source>
</evidence>